<dbReference type="Proteomes" id="UP000267251">
    <property type="component" value="Unassembled WGS sequence"/>
</dbReference>
<evidence type="ECO:0000256" key="4">
    <source>
        <dbReference type="ARBA" id="ARBA00023008"/>
    </source>
</evidence>
<dbReference type="InterPro" id="IPR045087">
    <property type="entry name" value="Cu-oxidase_fam"/>
</dbReference>
<dbReference type="GO" id="GO:0016491">
    <property type="term" value="F:oxidoreductase activity"/>
    <property type="evidence" value="ECO:0007669"/>
    <property type="project" value="UniProtKB-KW"/>
</dbReference>
<evidence type="ECO:0000256" key="1">
    <source>
        <dbReference type="ARBA" id="ARBA00010609"/>
    </source>
</evidence>
<dbReference type="SUPFAM" id="SSF49503">
    <property type="entry name" value="Cupredoxins"/>
    <property type="match status" value="1"/>
</dbReference>
<protein>
    <submittedName>
        <fullName evidence="6">Multicopper oxidase-domain-containing protein</fullName>
    </submittedName>
</protein>
<keyword evidence="3" id="KW-0560">Oxidoreductase</keyword>
<dbReference type="InterPro" id="IPR011707">
    <property type="entry name" value="Cu-oxidase-like_N"/>
</dbReference>
<dbReference type="Gene3D" id="2.60.40.420">
    <property type="entry name" value="Cupredoxins - blue copper proteins"/>
    <property type="match status" value="1"/>
</dbReference>
<feature type="domain" description="Plastocyanin-like" evidence="5">
    <location>
        <begin position="1"/>
        <end position="73"/>
    </location>
</feature>
<dbReference type="PANTHER" id="PTHR11709">
    <property type="entry name" value="MULTI-COPPER OXIDASE"/>
    <property type="match status" value="1"/>
</dbReference>
<sequence>NEADVGITIHWHGIRQMGTPWADGVPGVSQPAIAPGQEYTYDFYTMDPGSYFWHAHTRFHSHTIHGALIVKGDEAHIAQTLQAPSSPAIASPPAAYDEERVFFLSDHYHTDDDVLF</sequence>
<dbReference type="OrthoDB" id="2121828at2759"/>
<name>A0A4P9Y6V5_9FUNG</name>
<proteinExistence type="inferred from homology"/>
<evidence type="ECO:0000259" key="5">
    <source>
        <dbReference type="Pfam" id="PF07732"/>
    </source>
</evidence>
<organism evidence="6 7">
    <name type="scientific">Piptocephalis cylindrospora</name>
    <dbReference type="NCBI Taxonomy" id="1907219"/>
    <lineage>
        <taxon>Eukaryota</taxon>
        <taxon>Fungi</taxon>
        <taxon>Fungi incertae sedis</taxon>
        <taxon>Zoopagomycota</taxon>
        <taxon>Zoopagomycotina</taxon>
        <taxon>Zoopagomycetes</taxon>
        <taxon>Zoopagales</taxon>
        <taxon>Piptocephalidaceae</taxon>
        <taxon>Piptocephalis</taxon>
    </lineage>
</organism>
<gene>
    <name evidence="6" type="ORF">BJ684DRAFT_4076</name>
</gene>
<keyword evidence="4" id="KW-0186">Copper</keyword>
<feature type="non-terminal residue" evidence="6">
    <location>
        <position position="1"/>
    </location>
</feature>
<evidence type="ECO:0000313" key="7">
    <source>
        <dbReference type="Proteomes" id="UP000267251"/>
    </source>
</evidence>
<keyword evidence="2" id="KW-0479">Metal-binding</keyword>
<feature type="non-terminal residue" evidence="6">
    <location>
        <position position="116"/>
    </location>
</feature>
<accession>A0A4P9Y6V5</accession>
<dbReference type="AlphaFoldDB" id="A0A4P9Y6V5"/>
<evidence type="ECO:0000313" key="6">
    <source>
        <dbReference type="EMBL" id="RKP14703.1"/>
    </source>
</evidence>
<evidence type="ECO:0000256" key="3">
    <source>
        <dbReference type="ARBA" id="ARBA00023002"/>
    </source>
</evidence>
<dbReference type="GO" id="GO:0005507">
    <property type="term" value="F:copper ion binding"/>
    <property type="evidence" value="ECO:0007669"/>
    <property type="project" value="InterPro"/>
</dbReference>
<dbReference type="InterPro" id="IPR008972">
    <property type="entry name" value="Cupredoxin"/>
</dbReference>
<evidence type="ECO:0000256" key="2">
    <source>
        <dbReference type="ARBA" id="ARBA00022723"/>
    </source>
</evidence>
<dbReference type="EMBL" id="KZ987800">
    <property type="protein sequence ID" value="RKP14703.1"/>
    <property type="molecule type" value="Genomic_DNA"/>
</dbReference>
<dbReference type="PANTHER" id="PTHR11709:SF394">
    <property type="entry name" value="FI03373P-RELATED"/>
    <property type="match status" value="1"/>
</dbReference>
<dbReference type="Pfam" id="PF07732">
    <property type="entry name" value="Cu-oxidase_3"/>
    <property type="match status" value="1"/>
</dbReference>
<keyword evidence="7" id="KW-1185">Reference proteome</keyword>
<comment type="similarity">
    <text evidence="1">Belongs to the multicopper oxidase family.</text>
</comment>
<reference evidence="7" key="1">
    <citation type="journal article" date="2018" name="Nat. Microbiol.">
        <title>Leveraging single-cell genomics to expand the fungal tree of life.</title>
        <authorList>
            <person name="Ahrendt S.R."/>
            <person name="Quandt C.A."/>
            <person name="Ciobanu D."/>
            <person name="Clum A."/>
            <person name="Salamov A."/>
            <person name="Andreopoulos B."/>
            <person name="Cheng J.F."/>
            <person name="Woyke T."/>
            <person name="Pelin A."/>
            <person name="Henrissat B."/>
            <person name="Reynolds N.K."/>
            <person name="Benny G.L."/>
            <person name="Smith M.E."/>
            <person name="James T.Y."/>
            <person name="Grigoriev I.V."/>
        </authorList>
    </citation>
    <scope>NUCLEOTIDE SEQUENCE [LARGE SCALE GENOMIC DNA]</scope>
</reference>